<dbReference type="Pfam" id="PF03732">
    <property type="entry name" value="Retrotrans_gag"/>
    <property type="match status" value="1"/>
</dbReference>
<accession>A0A9N7RQW9</accession>
<sequence>NINNMHNIDLIEINPNTAESIVRIWTLPFKIFSRLTFLNSVGEVRLNTTIRWADRFGLFSILIELLNESQNQTRIVSIVGVAAVRSDRGGETALAGRCGRLTRTDGRALCNIPIFYRYKLRFSSDIITLSFIIFGINYVQSRLPKFIFDVPFTFEIILVIKHYAGCTWDMFKNLVRDKYYPSYYRAEMERQFLALQQGTRTIDEYEREFTRLAGFAPDLVRTEAQRAQRFIDGLYPAVRHNI</sequence>
<protein>
    <recommendedName>
        <fullName evidence="1">Retrotransposon gag domain-containing protein</fullName>
    </recommendedName>
</protein>
<dbReference type="AlphaFoldDB" id="A0A9N7RQW9"/>
<dbReference type="Proteomes" id="UP001153555">
    <property type="component" value="Unassembled WGS sequence"/>
</dbReference>
<dbReference type="EMBL" id="CACSLK010031729">
    <property type="protein sequence ID" value="CAA0840149.1"/>
    <property type="molecule type" value="Genomic_DNA"/>
</dbReference>
<evidence type="ECO:0000313" key="2">
    <source>
        <dbReference type="EMBL" id="CAA0840149.1"/>
    </source>
</evidence>
<feature type="non-terminal residue" evidence="2">
    <location>
        <position position="242"/>
    </location>
</feature>
<reference evidence="2" key="1">
    <citation type="submission" date="2019-12" db="EMBL/GenBank/DDBJ databases">
        <authorList>
            <person name="Scholes J."/>
        </authorList>
    </citation>
    <scope>NUCLEOTIDE SEQUENCE</scope>
</reference>
<dbReference type="InterPro" id="IPR005162">
    <property type="entry name" value="Retrotrans_gag_dom"/>
</dbReference>
<comment type="caution">
    <text evidence="2">The sequence shown here is derived from an EMBL/GenBank/DDBJ whole genome shotgun (WGS) entry which is preliminary data.</text>
</comment>
<keyword evidence="3" id="KW-1185">Reference proteome</keyword>
<evidence type="ECO:0000313" key="3">
    <source>
        <dbReference type="Proteomes" id="UP001153555"/>
    </source>
</evidence>
<name>A0A9N7RQW9_STRHE</name>
<evidence type="ECO:0000259" key="1">
    <source>
        <dbReference type="Pfam" id="PF03732"/>
    </source>
</evidence>
<gene>
    <name evidence="2" type="ORF">SHERM_06574</name>
</gene>
<organism evidence="2 3">
    <name type="scientific">Striga hermonthica</name>
    <name type="common">Purple witchweed</name>
    <name type="synonym">Buchnera hermonthica</name>
    <dbReference type="NCBI Taxonomy" id="68872"/>
    <lineage>
        <taxon>Eukaryota</taxon>
        <taxon>Viridiplantae</taxon>
        <taxon>Streptophyta</taxon>
        <taxon>Embryophyta</taxon>
        <taxon>Tracheophyta</taxon>
        <taxon>Spermatophyta</taxon>
        <taxon>Magnoliopsida</taxon>
        <taxon>eudicotyledons</taxon>
        <taxon>Gunneridae</taxon>
        <taxon>Pentapetalae</taxon>
        <taxon>asterids</taxon>
        <taxon>lamiids</taxon>
        <taxon>Lamiales</taxon>
        <taxon>Orobanchaceae</taxon>
        <taxon>Buchnereae</taxon>
        <taxon>Striga</taxon>
    </lineage>
</organism>
<feature type="domain" description="Retrotransposon gag" evidence="1">
    <location>
        <begin position="167"/>
        <end position="235"/>
    </location>
</feature>
<feature type="non-terminal residue" evidence="2">
    <location>
        <position position="1"/>
    </location>
</feature>
<proteinExistence type="predicted"/>